<dbReference type="CDD" id="cd07731">
    <property type="entry name" value="ComA-like_MBL-fold"/>
    <property type="match status" value="1"/>
</dbReference>
<dbReference type="InterPro" id="IPR001279">
    <property type="entry name" value="Metallo-B-lactamas"/>
</dbReference>
<keyword evidence="9" id="KW-1185">Reference proteome</keyword>
<feature type="transmembrane region" description="Helical" evidence="6">
    <location>
        <begin position="574"/>
        <end position="591"/>
    </location>
</feature>
<proteinExistence type="predicted"/>
<dbReference type="Gene3D" id="3.60.15.10">
    <property type="entry name" value="Ribonuclease Z/Hydroxyacylglutathione hydrolase-like"/>
    <property type="match status" value="1"/>
</dbReference>
<organism evidence="8 9">
    <name type="scientific">Thermoclostridium caenicola</name>
    <dbReference type="NCBI Taxonomy" id="659425"/>
    <lineage>
        <taxon>Bacteria</taxon>
        <taxon>Bacillati</taxon>
        <taxon>Bacillota</taxon>
        <taxon>Clostridia</taxon>
        <taxon>Eubacteriales</taxon>
        <taxon>Oscillospiraceae</taxon>
        <taxon>Thermoclostridium</taxon>
    </lineage>
</organism>
<feature type="transmembrane region" description="Helical" evidence="6">
    <location>
        <begin position="52"/>
        <end position="69"/>
    </location>
</feature>
<dbReference type="Pfam" id="PF13567">
    <property type="entry name" value="DUF4131"/>
    <property type="match status" value="1"/>
</dbReference>
<evidence type="ECO:0000256" key="6">
    <source>
        <dbReference type="SAM" id="Phobius"/>
    </source>
</evidence>
<dbReference type="InterPro" id="IPR025405">
    <property type="entry name" value="DUF4131"/>
</dbReference>
<evidence type="ECO:0000256" key="2">
    <source>
        <dbReference type="ARBA" id="ARBA00022475"/>
    </source>
</evidence>
<keyword evidence="5 6" id="KW-0472">Membrane</keyword>
<dbReference type="InterPro" id="IPR004477">
    <property type="entry name" value="ComEC_N"/>
</dbReference>
<evidence type="ECO:0000256" key="1">
    <source>
        <dbReference type="ARBA" id="ARBA00004651"/>
    </source>
</evidence>
<evidence type="ECO:0000256" key="5">
    <source>
        <dbReference type="ARBA" id="ARBA00023136"/>
    </source>
</evidence>
<dbReference type="RefSeq" id="WP_149678547.1">
    <property type="nucleotide sequence ID" value="NZ_FQZP01000018.1"/>
</dbReference>
<evidence type="ECO:0000256" key="3">
    <source>
        <dbReference type="ARBA" id="ARBA00022692"/>
    </source>
</evidence>
<dbReference type="SUPFAM" id="SSF56281">
    <property type="entry name" value="Metallo-hydrolase/oxidoreductase"/>
    <property type="match status" value="1"/>
</dbReference>
<dbReference type="GO" id="GO:0005886">
    <property type="term" value="C:plasma membrane"/>
    <property type="evidence" value="ECO:0007669"/>
    <property type="project" value="UniProtKB-SubCell"/>
</dbReference>
<dbReference type="SMART" id="SM00849">
    <property type="entry name" value="Lactamase_B"/>
    <property type="match status" value="1"/>
</dbReference>
<dbReference type="PANTHER" id="PTHR30619">
    <property type="entry name" value="DNA INTERNALIZATION/COMPETENCE PROTEIN COMEC/REC2"/>
    <property type="match status" value="1"/>
</dbReference>
<sequence>MKRPLAVSAIALIIGILIADWVPSLIPGLCAVCLLCLAGLLLYRILPERSPFLLLAPALLVSGFLLHYFNIQAVNSRFLPWHGRQVMIEGAIHDEPVFSDGRVIFTLSADTILEEDKSTPIRNGRIKVTVYSDSPLSELQYGKVVRIGATLEIPAGQRNIGGFDYRRFLAAKGITAVCSINPSQINVLEGSRGFFPKTAGYAIRRSVLDALYGSLPEQAASLVSGMLIGYTQEMPESLEDAFRRAGLSHIMAVSGANLAFLLMPFIWVLKRAGLNPRWAAVIAFPVMLLYVFATGMEASVMRAAIMAGIMLLGMIIWRQTDFFCSISASALVILLFNTYMLFDPGFILSYSAAISLVVFYKPVFEKIPAKLPKMIRDTLAGTFSAQLGVLPVIAGNFNSFSAVSLLANLAVVPMTGFLTALAAVLVIFWHVFRPVCHVLGWVVSVLSQVILAVTHALSSLPWAELAVATPGFLLTAGYYLILLTIRYVVPWLEQRARKAYPVRADVCLAGADGIERGWAEAAAAIGRGRLVCPGAMDVPGQYAGIEPGAEKGLGPVHAGHDDGAGRKASRRKGAGRLIACMLAVYGSLILLDQVPSGKLEIYFADVGQGDCSIITTPAGRCILIDGGGSIYDDEDSYTGERIVVPVLYDLGITQIDVMIATHGHADHINGLKSVMDMMRVKRLVVADADDTEMNELIDHARNRGIPVERANQDDIIYSEKDLMLTVLYPLEDKARMPAGSSTNANELSLVTRLDYAGFSAVFTGDIGTSTENRILDQQKLDCDLLKVPHHGSKYSSGVEFIMRASPAVAVISVGKNRYGHPDEGVKQRYTAAGARLYETLSHGGILVRVDAVQPDRISVWTVIKE</sequence>
<keyword evidence="3 6" id="KW-0812">Transmembrane</keyword>
<evidence type="ECO:0000259" key="7">
    <source>
        <dbReference type="SMART" id="SM00849"/>
    </source>
</evidence>
<evidence type="ECO:0000313" key="9">
    <source>
        <dbReference type="Proteomes" id="UP000324781"/>
    </source>
</evidence>
<keyword evidence="2" id="KW-1003">Cell membrane</keyword>
<comment type="subcellular location">
    <subcellularLocation>
        <location evidence="1">Cell membrane</location>
        <topology evidence="1">Multi-pass membrane protein</topology>
    </subcellularLocation>
</comment>
<dbReference type="Proteomes" id="UP000324781">
    <property type="component" value="Unassembled WGS sequence"/>
</dbReference>
<feature type="transmembrane region" description="Helical" evidence="6">
    <location>
        <begin position="322"/>
        <end position="340"/>
    </location>
</feature>
<dbReference type="Pfam" id="PF03772">
    <property type="entry name" value="Competence"/>
    <property type="match status" value="1"/>
</dbReference>
<dbReference type="InterPro" id="IPR036866">
    <property type="entry name" value="RibonucZ/Hydroxyglut_hydro"/>
</dbReference>
<feature type="transmembrane region" description="Helical" evidence="6">
    <location>
        <begin position="470"/>
        <end position="489"/>
    </location>
</feature>
<name>A0A1M6FND1_9FIRM</name>
<dbReference type="PANTHER" id="PTHR30619:SF1">
    <property type="entry name" value="RECOMBINATION PROTEIN 2"/>
    <property type="match status" value="1"/>
</dbReference>
<feature type="transmembrane region" description="Helical" evidence="6">
    <location>
        <begin position="406"/>
        <end position="431"/>
    </location>
</feature>
<accession>A0A1M6FND1</accession>
<feature type="transmembrane region" description="Helical" evidence="6">
    <location>
        <begin position="250"/>
        <end position="269"/>
    </location>
</feature>
<dbReference type="InterPro" id="IPR052159">
    <property type="entry name" value="Competence_DNA_uptake"/>
</dbReference>
<feature type="transmembrane region" description="Helical" evidence="6">
    <location>
        <begin position="6"/>
        <end position="22"/>
    </location>
</feature>
<dbReference type="EMBL" id="FQZP01000018">
    <property type="protein sequence ID" value="SHI99192.1"/>
    <property type="molecule type" value="Genomic_DNA"/>
</dbReference>
<protein>
    <submittedName>
        <fullName evidence="8">ComEC/Rec2-related protein</fullName>
    </submittedName>
</protein>
<dbReference type="NCBIfam" id="TIGR00360">
    <property type="entry name" value="ComEC_N-term"/>
    <property type="match status" value="1"/>
</dbReference>
<feature type="transmembrane region" description="Helical" evidence="6">
    <location>
        <begin position="299"/>
        <end position="317"/>
    </location>
</feature>
<reference evidence="8 9" key="1">
    <citation type="submission" date="2016-11" db="EMBL/GenBank/DDBJ databases">
        <authorList>
            <person name="Varghese N."/>
            <person name="Submissions S."/>
        </authorList>
    </citation>
    <scope>NUCLEOTIDE SEQUENCE [LARGE SCALE GENOMIC DNA]</scope>
    <source>
        <strain evidence="8 9">DSM 19027</strain>
    </source>
</reference>
<feature type="transmembrane region" description="Helical" evidence="6">
    <location>
        <begin position="29"/>
        <end position="46"/>
    </location>
</feature>
<dbReference type="AlphaFoldDB" id="A0A1M6FND1"/>
<dbReference type="OrthoDB" id="9761531at2"/>
<feature type="domain" description="Metallo-beta-lactamase" evidence="7">
    <location>
        <begin position="608"/>
        <end position="815"/>
    </location>
</feature>
<dbReference type="InterPro" id="IPR035681">
    <property type="entry name" value="ComA-like_MBL"/>
</dbReference>
<evidence type="ECO:0000313" key="8">
    <source>
        <dbReference type="EMBL" id="SHI99192.1"/>
    </source>
</evidence>
<feature type="transmembrane region" description="Helical" evidence="6">
    <location>
        <begin position="346"/>
        <end position="363"/>
    </location>
</feature>
<dbReference type="Pfam" id="PF00753">
    <property type="entry name" value="Lactamase_B"/>
    <property type="match status" value="1"/>
</dbReference>
<feature type="transmembrane region" description="Helical" evidence="6">
    <location>
        <begin position="375"/>
        <end position="394"/>
    </location>
</feature>
<keyword evidence="4 6" id="KW-1133">Transmembrane helix</keyword>
<evidence type="ECO:0000256" key="4">
    <source>
        <dbReference type="ARBA" id="ARBA00022989"/>
    </source>
</evidence>
<feature type="transmembrane region" description="Helical" evidence="6">
    <location>
        <begin position="438"/>
        <end position="458"/>
    </location>
</feature>
<gene>
    <name evidence="8" type="ORF">SAMN05444373_101829</name>
</gene>
<feature type="transmembrane region" description="Helical" evidence="6">
    <location>
        <begin position="276"/>
        <end position="293"/>
    </location>
</feature>